<proteinExistence type="predicted"/>
<evidence type="ECO:0000256" key="3">
    <source>
        <dbReference type="ARBA" id="ARBA00023098"/>
    </source>
</evidence>
<gene>
    <name evidence="7" type="ORF">CDEB00056_LOCUS3180</name>
</gene>
<sequence length="550" mass="60889">MRLNNSITALCAFLYSVHVAVAFTHGKILAAAKLSNASVGTFHHTSHLAATKKGKESIKYKVTSVEELNEYFEDKDRLFRKKNDDIDYDKLITALEVEGDTQILGSQIETDFVHPTLKVIHERRRNNSPLTPTTETRPDGKKVALVIEGGGMRGCVTAGMVGAIYYLGLEDTFDVIYGSSAGTVIGAYFNTRQLPWFGPEIYYDSLTTAGKKFIDTKRLLRTLGLGLLDPRLIKDFIFRNSNGMPVIKLEYLLKETMQEKKPLDWDKFVEMQKVQPLKVVASALNKQESVVFDLANGGFTNIQELSGSMQGSCLIPGITGPIVNHDASCTAPEGKGKKFFAKNNVRSPGVEPLADALVFEPLPHRTAFAEGATDVIVLRSKPDGSDVTGKPSPFEKLIYSRFFKRKNKLKHVHKYMRQHGARKIYAELVLELNQGTKGEGDKSMMAIAVPPGSPEVARLEARRSAIFDGVRRGFARAYDSLVEDPNERGRGHIVALQVLPDEILEYDPLEIDSKDRSAFEVFLEQKEAAGEGYDFPPIVGKTAKEAGQPC</sequence>
<name>A0A7S3PWW9_9STRA</name>
<dbReference type="PROSITE" id="PS51635">
    <property type="entry name" value="PNPLA"/>
    <property type="match status" value="1"/>
</dbReference>
<dbReference type="InterPro" id="IPR050301">
    <property type="entry name" value="NTE"/>
</dbReference>
<feature type="active site" description="Nucleophile" evidence="4">
    <location>
        <position position="180"/>
    </location>
</feature>
<dbReference type="GO" id="GO:0016042">
    <property type="term" value="P:lipid catabolic process"/>
    <property type="evidence" value="ECO:0007669"/>
    <property type="project" value="UniProtKB-UniRule"/>
</dbReference>
<dbReference type="Pfam" id="PF01734">
    <property type="entry name" value="Patatin"/>
    <property type="match status" value="1"/>
</dbReference>
<dbReference type="EMBL" id="HBIO01004621">
    <property type="protein sequence ID" value="CAE0458339.1"/>
    <property type="molecule type" value="Transcribed_RNA"/>
</dbReference>
<dbReference type="Gene3D" id="3.40.1090.10">
    <property type="entry name" value="Cytosolic phospholipase A2 catalytic domain"/>
    <property type="match status" value="1"/>
</dbReference>
<evidence type="ECO:0000313" key="7">
    <source>
        <dbReference type="EMBL" id="CAE0458339.1"/>
    </source>
</evidence>
<keyword evidence="3 4" id="KW-0443">Lipid metabolism</keyword>
<dbReference type="GO" id="GO:0052689">
    <property type="term" value="F:carboxylic ester hydrolase activity"/>
    <property type="evidence" value="ECO:0007669"/>
    <property type="project" value="UniProtKB-ARBA"/>
</dbReference>
<dbReference type="AlphaFoldDB" id="A0A7S3PWW9"/>
<comment type="caution">
    <text evidence="4">Lacks conserved residue(s) required for the propagation of feature annotation.</text>
</comment>
<dbReference type="SUPFAM" id="SSF52151">
    <property type="entry name" value="FabD/lysophospholipase-like"/>
    <property type="match status" value="1"/>
</dbReference>
<evidence type="ECO:0000256" key="5">
    <source>
        <dbReference type="SAM" id="SignalP"/>
    </source>
</evidence>
<feature type="short sequence motif" description="GXGXXG" evidence="4">
    <location>
        <begin position="149"/>
        <end position="154"/>
    </location>
</feature>
<feature type="active site" description="Proton acceptor" evidence="4">
    <location>
        <position position="355"/>
    </location>
</feature>
<reference evidence="7" key="1">
    <citation type="submission" date="2021-01" db="EMBL/GenBank/DDBJ databases">
        <authorList>
            <person name="Corre E."/>
            <person name="Pelletier E."/>
            <person name="Niang G."/>
            <person name="Scheremetjew M."/>
            <person name="Finn R."/>
            <person name="Kale V."/>
            <person name="Holt S."/>
            <person name="Cochrane G."/>
            <person name="Meng A."/>
            <person name="Brown T."/>
            <person name="Cohen L."/>
        </authorList>
    </citation>
    <scope>NUCLEOTIDE SEQUENCE</scope>
    <source>
        <strain evidence="7">MM31A-1</strain>
    </source>
</reference>
<feature type="chain" id="PRO_5031493815" description="PNPLA domain-containing protein" evidence="5">
    <location>
        <begin position="23"/>
        <end position="550"/>
    </location>
</feature>
<keyword evidence="1 4" id="KW-0378">Hydrolase</keyword>
<dbReference type="PANTHER" id="PTHR14226:SF64">
    <property type="entry name" value="PNPLA DOMAIN-CONTAINING PROTEIN"/>
    <property type="match status" value="1"/>
</dbReference>
<evidence type="ECO:0000256" key="4">
    <source>
        <dbReference type="PROSITE-ProRule" id="PRU01161"/>
    </source>
</evidence>
<evidence type="ECO:0000259" key="6">
    <source>
        <dbReference type="PROSITE" id="PS51635"/>
    </source>
</evidence>
<feature type="domain" description="PNPLA" evidence="6">
    <location>
        <begin position="145"/>
        <end position="368"/>
    </location>
</feature>
<keyword evidence="5" id="KW-0732">Signal</keyword>
<dbReference type="PANTHER" id="PTHR14226">
    <property type="entry name" value="NEUROPATHY TARGET ESTERASE/SWISS CHEESE D.MELANOGASTER"/>
    <property type="match status" value="1"/>
</dbReference>
<feature type="short sequence motif" description="GXSXG" evidence="4">
    <location>
        <begin position="178"/>
        <end position="182"/>
    </location>
</feature>
<protein>
    <recommendedName>
        <fullName evidence="6">PNPLA domain-containing protein</fullName>
    </recommendedName>
</protein>
<dbReference type="InterPro" id="IPR002641">
    <property type="entry name" value="PNPLA_dom"/>
</dbReference>
<organism evidence="7">
    <name type="scientific">Chaetoceros debilis</name>
    <dbReference type="NCBI Taxonomy" id="122233"/>
    <lineage>
        <taxon>Eukaryota</taxon>
        <taxon>Sar</taxon>
        <taxon>Stramenopiles</taxon>
        <taxon>Ochrophyta</taxon>
        <taxon>Bacillariophyta</taxon>
        <taxon>Coscinodiscophyceae</taxon>
        <taxon>Chaetocerotophycidae</taxon>
        <taxon>Chaetocerotales</taxon>
        <taxon>Chaetocerotaceae</taxon>
        <taxon>Chaetoceros</taxon>
    </lineage>
</organism>
<keyword evidence="2 4" id="KW-0442">Lipid degradation</keyword>
<feature type="signal peptide" evidence="5">
    <location>
        <begin position="1"/>
        <end position="22"/>
    </location>
</feature>
<accession>A0A7S3PWW9</accession>
<evidence type="ECO:0000256" key="2">
    <source>
        <dbReference type="ARBA" id="ARBA00022963"/>
    </source>
</evidence>
<dbReference type="GO" id="GO:0016298">
    <property type="term" value="F:lipase activity"/>
    <property type="evidence" value="ECO:0007669"/>
    <property type="project" value="UniProtKB-ARBA"/>
</dbReference>
<dbReference type="InterPro" id="IPR016035">
    <property type="entry name" value="Acyl_Trfase/lysoPLipase"/>
</dbReference>
<evidence type="ECO:0000256" key="1">
    <source>
        <dbReference type="ARBA" id="ARBA00022801"/>
    </source>
</evidence>